<dbReference type="EMBL" id="JBBWWQ010000003">
    <property type="protein sequence ID" value="KAK8952033.1"/>
    <property type="molecule type" value="Genomic_DNA"/>
</dbReference>
<dbReference type="Gene3D" id="1.20.5.690">
    <property type="entry name" value="Importin-alpha, importin-beta-binding domain"/>
    <property type="match status" value="1"/>
</dbReference>
<dbReference type="GO" id="GO:0006606">
    <property type="term" value="P:protein import into nucleus"/>
    <property type="evidence" value="ECO:0007669"/>
    <property type="project" value="InterPro"/>
</dbReference>
<evidence type="ECO:0000259" key="3">
    <source>
        <dbReference type="PROSITE" id="PS51214"/>
    </source>
</evidence>
<dbReference type="Proteomes" id="UP001418222">
    <property type="component" value="Unassembled WGS sequence"/>
</dbReference>
<protein>
    <submittedName>
        <fullName evidence="4">Importin subunit alpha-1</fullName>
    </submittedName>
</protein>
<accession>A0AAP0GD30</accession>
<keyword evidence="5" id="KW-1185">Reference proteome</keyword>
<dbReference type="Pfam" id="PF01749">
    <property type="entry name" value="IBB"/>
    <property type="match status" value="1"/>
</dbReference>
<reference evidence="4 5" key="1">
    <citation type="journal article" date="2022" name="Nat. Plants">
        <title>Genomes of leafy and leafless Platanthera orchids illuminate the evolution of mycoheterotrophy.</title>
        <authorList>
            <person name="Li M.H."/>
            <person name="Liu K.W."/>
            <person name="Li Z."/>
            <person name="Lu H.C."/>
            <person name="Ye Q.L."/>
            <person name="Zhang D."/>
            <person name="Wang J.Y."/>
            <person name="Li Y.F."/>
            <person name="Zhong Z.M."/>
            <person name="Liu X."/>
            <person name="Yu X."/>
            <person name="Liu D.K."/>
            <person name="Tu X.D."/>
            <person name="Liu B."/>
            <person name="Hao Y."/>
            <person name="Liao X.Y."/>
            <person name="Jiang Y.T."/>
            <person name="Sun W.H."/>
            <person name="Chen J."/>
            <person name="Chen Y.Q."/>
            <person name="Ai Y."/>
            <person name="Zhai J.W."/>
            <person name="Wu S.S."/>
            <person name="Zhou Z."/>
            <person name="Hsiao Y.Y."/>
            <person name="Wu W.L."/>
            <person name="Chen Y.Y."/>
            <person name="Lin Y.F."/>
            <person name="Hsu J.L."/>
            <person name="Li C.Y."/>
            <person name="Wang Z.W."/>
            <person name="Zhao X."/>
            <person name="Zhong W.Y."/>
            <person name="Ma X.K."/>
            <person name="Ma L."/>
            <person name="Huang J."/>
            <person name="Chen G.Z."/>
            <person name="Huang M.Z."/>
            <person name="Huang L."/>
            <person name="Peng D.H."/>
            <person name="Luo Y.B."/>
            <person name="Zou S.Q."/>
            <person name="Chen S.P."/>
            <person name="Lan S."/>
            <person name="Tsai W.C."/>
            <person name="Van de Peer Y."/>
            <person name="Liu Z.J."/>
        </authorList>
    </citation>
    <scope>NUCLEOTIDE SEQUENCE [LARGE SCALE GENOMIC DNA]</scope>
    <source>
        <strain evidence="4">Lor287</strain>
    </source>
</reference>
<dbReference type="InterPro" id="IPR002652">
    <property type="entry name" value="Importin-a_IBB"/>
</dbReference>
<feature type="domain" description="IBB" evidence="3">
    <location>
        <begin position="86"/>
        <end position="132"/>
    </location>
</feature>
<comment type="caution">
    <text evidence="4">The sequence shown here is derived from an EMBL/GenBank/DDBJ whole genome shotgun (WGS) entry which is preliminary data.</text>
</comment>
<keyword evidence="2" id="KW-0732">Signal</keyword>
<dbReference type="AlphaFoldDB" id="A0AAP0GD30"/>
<feature type="chain" id="PRO_5043054483" evidence="2">
    <location>
        <begin position="24"/>
        <end position="132"/>
    </location>
</feature>
<gene>
    <name evidence="4" type="primary">KAP1</name>
    <name evidence="4" type="ORF">KSP39_PZI004201</name>
</gene>
<evidence type="ECO:0000313" key="5">
    <source>
        <dbReference type="Proteomes" id="UP001418222"/>
    </source>
</evidence>
<keyword evidence="1" id="KW-0813">Transport</keyword>
<sequence>MRQRWWRCRRVWLAVGIGGGVDGSGSIGGGEERGVSSGGGVVAFVCQVKKGEKQNFVLFFVRVFSLLRLHPLLSLFPIFSDPPSDLKSASMSLRPSARAEVCRNKYKVEVDVEEGRRRREDNMVEIRKSKQE</sequence>
<dbReference type="PROSITE" id="PS51214">
    <property type="entry name" value="IBB"/>
    <property type="match status" value="1"/>
</dbReference>
<organism evidence="4 5">
    <name type="scientific">Platanthera zijinensis</name>
    <dbReference type="NCBI Taxonomy" id="2320716"/>
    <lineage>
        <taxon>Eukaryota</taxon>
        <taxon>Viridiplantae</taxon>
        <taxon>Streptophyta</taxon>
        <taxon>Embryophyta</taxon>
        <taxon>Tracheophyta</taxon>
        <taxon>Spermatophyta</taxon>
        <taxon>Magnoliopsida</taxon>
        <taxon>Liliopsida</taxon>
        <taxon>Asparagales</taxon>
        <taxon>Orchidaceae</taxon>
        <taxon>Orchidoideae</taxon>
        <taxon>Orchideae</taxon>
        <taxon>Orchidinae</taxon>
        <taxon>Platanthera</taxon>
    </lineage>
</organism>
<dbReference type="InterPro" id="IPR036975">
    <property type="entry name" value="Importin-a_IBB_sf"/>
</dbReference>
<evidence type="ECO:0000313" key="4">
    <source>
        <dbReference type="EMBL" id="KAK8952033.1"/>
    </source>
</evidence>
<evidence type="ECO:0000256" key="1">
    <source>
        <dbReference type="PROSITE-ProRule" id="PRU00561"/>
    </source>
</evidence>
<name>A0AAP0GD30_9ASPA</name>
<proteinExistence type="predicted"/>
<feature type="signal peptide" evidence="2">
    <location>
        <begin position="1"/>
        <end position="23"/>
    </location>
</feature>
<evidence type="ECO:0000256" key="2">
    <source>
        <dbReference type="SAM" id="SignalP"/>
    </source>
</evidence>
<dbReference type="GO" id="GO:0061608">
    <property type="term" value="F:nuclear import signal receptor activity"/>
    <property type="evidence" value="ECO:0007669"/>
    <property type="project" value="InterPro"/>
</dbReference>